<sequence length="66" mass="7144">MVHSEHNKSKNSGGFALIILGALLLIIGPQEAIVPKSMSVATWVAGLVIGGLGFYLKFIRHRTKQQ</sequence>
<dbReference type="Proteomes" id="UP000028059">
    <property type="component" value="Unassembled WGS sequence"/>
</dbReference>
<reference evidence="2 3" key="1">
    <citation type="submission" date="2014-06" db="EMBL/GenBank/DDBJ databases">
        <authorList>
            <person name="Ngugi D.K."/>
            <person name="Blom J."/>
            <person name="Alam I."/>
            <person name="Rashid M."/>
            <person name="Ba Alawi W."/>
            <person name="Zhang G."/>
            <person name="Hikmawan T."/>
            <person name="Guan Y."/>
            <person name="Antunes A."/>
            <person name="Siam R."/>
            <person name="ElDorry H."/>
            <person name="Bajic V."/>
            <person name="Stingl U."/>
        </authorList>
    </citation>
    <scope>NUCLEOTIDE SEQUENCE [LARGE SCALE GENOMIC DNA]</scope>
    <source>
        <strain evidence="2">SCGC AAA799-N04</strain>
    </source>
</reference>
<dbReference type="AlphaFoldDB" id="A0A081RLZ9"/>
<feature type="transmembrane region" description="Helical" evidence="1">
    <location>
        <begin position="40"/>
        <end position="59"/>
    </location>
</feature>
<feature type="transmembrane region" description="Helical" evidence="1">
    <location>
        <begin position="12"/>
        <end position="28"/>
    </location>
</feature>
<gene>
    <name evidence="2" type="ORF">AAA799N04_01342</name>
</gene>
<dbReference type="EMBL" id="JOKN01000027">
    <property type="protein sequence ID" value="KEQ56222.1"/>
    <property type="molecule type" value="Genomic_DNA"/>
</dbReference>
<keyword evidence="1" id="KW-0472">Membrane</keyword>
<name>A0A081RLZ9_9ARCH</name>
<keyword evidence="1" id="KW-0812">Transmembrane</keyword>
<evidence type="ECO:0000313" key="3">
    <source>
        <dbReference type="Proteomes" id="UP000028059"/>
    </source>
</evidence>
<comment type="caution">
    <text evidence="2">The sequence shown here is derived from an EMBL/GenBank/DDBJ whole genome shotgun (WGS) entry which is preliminary data.</text>
</comment>
<protein>
    <submittedName>
        <fullName evidence="2">Uncharacterized protein</fullName>
    </submittedName>
</protein>
<evidence type="ECO:0000256" key="1">
    <source>
        <dbReference type="SAM" id="Phobius"/>
    </source>
</evidence>
<proteinExistence type="predicted"/>
<keyword evidence="3" id="KW-1185">Reference proteome</keyword>
<keyword evidence="1" id="KW-1133">Transmembrane helix</keyword>
<accession>A0A081RLZ9</accession>
<evidence type="ECO:0000313" key="2">
    <source>
        <dbReference type="EMBL" id="KEQ56222.1"/>
    </source>
</evidence>
<organism evidence="2 3">
    <name type="scientific">Marine Group I thaumarchaeote SCGC AAA799-N04</name>
    <dbReference type="NCBI Taxonomy" id="1502293"/>
    <lineage>
        <taxon>Archaea</taxon>
        <taxon>Nitrososphaerota</taxon>
        <taxon>Marine Group I</taxon>
    </lineage>
</organism>